<dbReference type="SFLD" id="SFLDG01017">
    <property type="entry name" value="Polyprenyl_Transferase_Like"/>
    <property type="match status" value="1"/>
</dbReference>
<organism evidence="7">
    <name type="scientific">marine sediment metagenome</name>
    <dbReference type="NCBI Taxonomy" id="412755"/>
    <lineage>
        <taxon>unclassified sequences</taxon>
        <taxon>metagenomes</taxon>
        <taxon>ecological metagenomes</taxon>
    </lineage>
</organism>
<dbReference type="CDD" id="cd00685">
    <property type="entry name" value="Trans_IPPS_HT"/>
    <property type="match status" value="1"/>
</dbReference>
<evidence type="ECO:0000256" key="1">
    <source>
        <dbReference type="ARBA" id="ARBA00001946"/>
    </source>
</evidence>
<dbReference type="PANTHER" id="PTHR43281:SF1">
    <property type="entry name" value="FARNESYL DIPHOSPHATE SYNTHASE"/>
    <property type="match status" value="1"/>
</dbReference>
<evidence type="ECO:0000256" key="6">
    <source>
        <dbReference type="ARBA" id="ARBA00023229"/>
    </source>
</evidence>
<dbReference type="SFLD" id="SFLDS00005">
    <property type="entry name" value="Isoprenoid_Synthase_Type_I"/>
    <property type="match status" value="1"/>
</dbReference>
<feature type="non-terminal residue" evidence="7">
    <location>
        <position position="230"/>
    </location>
</feature>
<dbReference type="InterPro" id="IPR033749">
    <property type="entry name" value="Polyprenyl_synt_CS"/>
</dbReference>
<dbReference type="GO" id="GO:0008299">
    <property type="term" value="P:isoprenoid biosynthetic process"/>
    <property type="evidence" value="ECO:0007669"/>
    <property type="project" value="UniProtKB-KW"/>
</dbReference>
<sequence length="230" mass="24751">MPLDQPINSDFNTQLSRKAQFVNDTLSRLLARQTDISGDLKEAISYTLEAGGKRVRSALVLFCCELISGKINHDSEIAAAAIEMVHTYSLVHDDLPAMDDDDFRRGLPTCHKAFNEATAILTGDALLTLAFEVLAKEIDEPAVAVRLIGELAQAAGPAGMIAGQMADLKAENGRGSEETLEYIHTNKTAKMFRCAAAMGAICGAANDGEFDRLCKYGLKIGLGFQIADDI</sequence>
<dbReference type="InterPro" id="IPR000092">
    <property type="entry name" value="Polyprenyl_synt"/>
</dbReference>
<evidence type="ECO:0008006" key="8">
    <source>
        <dbReference type="Google" id="ProtNLM"/>
    </source>
</evidence>
<dbReference type="FunFam" id="1.10.600.10:FF:000001">
    <property type="entry name" value="Geranylgeranyl diphosphate synthase"/>
    <property type="match status" value="1"/>
</dbReference>
<dbReference type="Gene3D" id="1.10.600.10">
    <property type="entry name" value="Farnesyl Diphosphate Synthase"/>
    <property type="match status" value="1"/>
</dbReference>
<dbReference type="PANTHER" id="PTHR43281">
    <property type="entry name" value="FARNESYL DIPHOSPHATE SYNTHASE"/>
    <property type="match status" value="1"/>
</dbReference>
<dbReference type="InterPro" id="IPR008949">
    <property type="entry name" value="Isoprenoid_synthase_dom_sf"/>
</dbReference>
<accession>X1MZ91</accession>
<dbReference type="GO" id="GO:0004659">
    <property type="term" value="F:prenyltransferase activity"/>
    <property type="evidence" value="ECO:0007669"/>
    <property type="project" value="InterPro"/>
</dbReference>
<keyword evidence="6" id="KW-0414">Isoprene biosynthesis</keyword>
<dbReference type="PROSITE" id="PS00723">
    <property type="entry name" value="POLYPRENYL_SYNTHASE_1"/>
    <property type="match status" value="1"/>
</dbReference>
<evidence type="ECO:0000256" key="3">
    <source>
        <dbReference type="ARBA" id="ARBA00022679"/>
    </source>
</evidence>
<keyword evidence="3" id="KW-0808">Transferase</keyword>
<evidence type="ECO:0000256" key="5">
    <source>
        <dbReference type="ARBA" id="ARBA00022842"/>
    </source>
</evidence>
<dbReference type="SUPFAM" id="SSF48576">
    <property type="entry name" value="Terpenoid synthases"/>
    <property type="match status" value="1"/>
</dbReference>
<reference evidence="7" key="1">
    <citation type="journal article" date="2014" name="Front. Microbiol.">
        <title>High frequency of phylogenetically diverse reductive dehalogenase-homologous genes in deep subseafloor sedimentary metagenomes.</title>
        <authorList>
            <person name="Kawai M."/>
            <person name="Futagami T."/>
            <person name="Toyoda A."/>
            <person name="Takaki Y."/>
            <person name="Nishi S."/>
            <person name="Hori S."/>
            <person name="Arai W."/>
            <person name="Tsubouchi T."/>
            <person name="Morono Y."/>
            <person name="Uchiyama I."/>
            <person name="Ito T."/>
            <person name="Fujiyama A."/>
            <person name="Inagaki F."/>
            <person name="Takami H."/>
        </authorList>
    </citation>
    <scope>NUCLEOTIDE SEQUENCE</scope>
    <source>
        <strain evidence="7">Expedition CK06-06</strain>
    </source>
</reference>
<comment type="caution">
    <text evidence="7">The sequence shown here is derived from an EMBL/GenBank/DDBJ whole genome shotgun (WGS) entry which is preliminary data.</text>
</comment>
<dbReference type="AlphaFoldDB" id="X1MZ91"/>
<evidence type="ECO:0000256" key="4">
    <source>
        <dbReference type="ARBA" id="ARBA00022723"/>
    </source>
</evidence>
<name>X1MZ91_9ZZZZ</name>
<dbReference type="EMBL" id="BARV01020081">
    <property type="protein sequence ID" value="GAI23341.1"/>
    <property type="molecule type" value="Genomic_DNA"/>
</dbReference>
<comment type="similarity">
    <text evidence="2">Belongs to the FPP/GGPP synthase family.</text>
</comment>
<proteinExistence type="inferred from homology"/>
<evidence type="ECO:0000256" key="2">
    <source>
        <dbReference type="ARBA" id="ARBA00006706"/>
    </source>
</evidence>
<evidence type="ECO:0000313" key="7">
    <source>
        <dbReference type="EMBL" id="GAI23341.1"/>
    </source>
</evidence>
<gene>
    <name evidence="7" type="ORF">S06H3_33616</name>
</gene>
<protein>
    <recommendedName>
        <fullName evidence="8">Farnesyl-diphosphate synthase</fullName>
    </recommendedName>
</protein>
<dbReference type="Pfam" id="PF00348">
    <property type="entry name" value="polyprenyl_synt"/>
    <property type="match status" value="1"/>
</dbReference>
<keyword evidence="4" id="KW-0479">Metal-binding</keyword>
<dbReference type="GO" id="GO:0046872">
    <property type="term" value="F:metal ion binding"/>
    <property type="evidence" value="ECO:0007669"/>
    <property type="project" value="UniProtKB-KW"/>
</dbReference>
<comment type="cofactor">
    <cofactor evidence="1">
        <name>Mg(2+)</name>
        <dbReference type="ChEBI" id="CHEBI:18420"/>
    </cofactor>
</comment>
<keyword evidence="5" id="KW-0460">Magnesium</keyword>